<protein>
    <recommendedName>
        <fullName evidence="2">CCHC-type domain-containing protein</fullName>
    </recommendedName>
</protein>
<dbReference type="EMBL" id="JAAWWB010000029">
    <property type="protein sequence ID" value="KAG6746866.1"/>
    <property type="molecule type" value="Genomic_DNA"/>
</dbReference>
<keyword evidence="4" id="KW-1185">Reference proteome</keyword>
<comment type="caution">
    <text evidence="3">The sequence shown here is derived from an EMBL/GenBank/DDBJ whole genome shotgun (WGS) entry which is preliminary data.</text>
</comment>
<evidence type="ECO:0000259" key="2">
    <source>
        <dbReference type="PROSITE" id="PS50158"/>
    </source>
</evidence>
<dbReference type="GO" id="GO:0003676">
    <property type="term" value="F:nucleic acid binding"/>
    <property type="evidence" value="ECO:0007669"/>
    <property type="project" value="InterPro"/>
</dbReference>
<name>A0A8X7YA08_POPTO</name>
<dbReference type="Proteomes" id="UP000886885">
    <property type="component" value="Chromosome 15A"/>
</dbReference>
<proteinExistence type="predicted"/>
<dbReference type="InterPro" id="IPR001878">
    <property type="entry name" value="Znf_CCHC"/>
</dbReference>
<reference evidence="3" key="1">
    <citation type="journal article" date="2020" name="bioRxiv">
        <title>Hybrid origin of Populus tomentosa Carr. identified through genome sequencing and phylogenomic analysis.</title>
        <authorList>
            <person name="An X."/>
            <person name="Gao K."/>
            <person name="Chen Z."/>
            <person name="Li J."/>
            <person name="Yang X."/>
            <person name="Yang X."/>
            <person name="Zhou J."/>
            <person name="Guo T."/>
            <person name="Zhao T."/>
            <person name="Huang S."/>
            <person name="Miao D."/>
            <person name="Khan W.U."/>
            <person name="Rao P."/>
            <person name="Ye M."/>
            <person name="Lei B."/>
            <person name="Liao W."/>
            <person name="Wang J."/>
            <person name="Ji L."/>
            <person name="Li Y."/>
            <person name="Guo B."/>
            <person name="Mustafa N.S."/>
            <person name="Li S."/>
            <person name="Yun Q."/>
            <person name="Keller S.R."/>
            <person name="Mao J."/>
            <person name="Zhang R."/>
            <person name="Strauss S.H."/>
        </authorList>
    </citation>
    <scope>NUCLEOTIDE SEQUENCE</scope>
    <source>
        <strain evidence="3">GM15</strain>
        <tissue evidence="3">Leaf</tissue>
    </source>
</reference>
<evidence type="ECO:0000313" key="4">
    <source>
        <dbReference type="Proteomes" id="UP000886885"/>
    </source>
</evidence>
<accession>A0A8X7YA08</accession>
<dbReference type="OrthoDB" id="196131at2759"/>
<keyword evidence="1" id="KW-0479">Metal-binding</keyword>
<dbReference type="PROSITE" id="PS50158">
    <property type="entry name" value="ZF_CCHC"/>
    <property type="match status" value="1"/>
</dbReference>
<dbReference type="AlphaFoldDB" id="A0A8X7YA08"/>
<feature type="domain" description="CCHC-type" evidence="2">
    <location>
        <begin position="32"/>
        <end position="47"/>
    </location>
</feature>
<evidence type="ECO:0000313" key="3">
    <source>
        <dbReference type="EMBL" id="KAG6746866.1"/>
    </source>
</evidence>
<sequence>MCEAEAPPVLGELNDPMEDGDTITAASGIEGCSYCGGLGHGIRECPKLEHRRGQQLAISRTDYFGIRDLYALLNGWDTMERLLSTFMMWNR</sequence>
<dbReference type="GO" id="GO:0008270">
    <property type="term" value="F:zinc ion binding"/>
    <property type="evidence" value="ECO:0007669"/>
    <property type="project" value="UniProtKB-KW"/>
</dbReference>
<keyword evidence="1" id="KW-0862">Zinc</keyword>
<evidence type="ECO:0000256" key="1">
    <source>
        <dbReference type="PROSITE-ProRule" id="PRU00047"/>
    </source>
</evidence>
<gene>
    <name evidence="3" type="ORF">POTOM_049237</name>
</gene>
<organism evidence="3 4">
    <name type="scientific">Populus tomentosa</name>
    <name type="common">Chinese white poplar</name>
    <dbReference type="NCBI Taxonomy" id="118781"/>
    <lineage>
        <taxon>Eukaryota</taxon>
        <taxon>Viridiplantae</taxon>
        <taxon>Streptophyta</taxon>
        <taxon>Embryophyta</taxon>
        <taxon>Tracheophyta</taxon>
        <taxon>Spermatophyta</taxon>
        <taxon>Magnoliopsida</taxon>
        <taxon>eudicotyledons</taxon>
        <taxon>Gunneridae</taxon>
        <taxon>Pentapetalae</taxon>
        <taxon>rosids</taxon>
        <taxon>fabids</taxon>
        <taxon>Malpighiales</taxon>
        <taxon>Salicaceae</taxon>
        <taxon>Saliceae</taxon>
        <taxon>Populus</taxon>
    </lineage>
</organism>
<keyword evidence="1" id="KW-0863">Zinc-finger</keyword>